<name>A0A2Z2KXD7_9BACL</name>
<protein>
    <submittedName>
        <fullName evidence="1">Uncharacterized protein</fullName>
    </submittedName>
</protein>
<gene>
    <name evidence="1" type="ORF">B9T62_31740</name>
</gene>
<evidence type="ECO:0000313" key="1">
    <source>
        <dbReference type="EMBL" id="ASA24928.1"/>
    </source>
</evidence>
<dbReference type="Proteomes" id="UP000249890">
    <property type="component" value="Chromosome"/>
</dbReference>
<reference evidence="1 2" key="1">
    <citation type="submission" date="2017-06" db="EMBL/GenBank/DDBJ databases">
        <title>Complete genome sequence of Paenibacillus donghaensis KCTC 13049T isolated from East Sea sediment, South Korea.</title>
        <authorList>
            <person name="Jung B.K."/>
            <person name="Hong S.-J."/>
            <person name="Shin J.-H."/>
        </authorList>
    </citation>
    <scope>NUCLEOTIDE SEQUENCE [LARGE SCALE GENOMIC DNA]</scope>
    <source>
        <strain evidence="1 2">KCTC 13049</strain>
    </source>
</reference>
<organism evidence="1 2">
    <name type="scientific">Paenibacillus donghaensis</name>
    <dbReference type="NCBI Taxonomy" id="414771"/>
    <lineage>
        <taxon>Bacteria</taxon>
        <taxon>Bacillati</taxon>
        <taxon>Bacillota</taxon>
        <taxon>Bacilli</taxon>
        <taxon>Bacillales</taxon>
        <taxon>Paenibacillaceae</taxon>
        <taxon>Paenibacillus</taxon>
    </lineage>
</organism>
<dbReference type="KEGG" id="pdh:B9T62_31740"/>
<dbReference type="OrthoDB" id="2632710at2"/>
<evidence type="ECO:0000313" key="2">
    <source>
        <dbReference type="Proteomes" id="UP000249890"/>
    </source>
</evidence>
<dbReference type="AlphaFoldDB" id="A0A2Z2KXD7"/>
<sequence>MQNRSNYESLVESEDTLVNRIETCSETIDAVLQMLFKKDGPIHLPTVREIAAAMHEVQVKLERELLLVRIEKRLTARYMDSKPIVD</sequence>
<keyword evidence="2" id="KW-1185">Reference proteome</keyword>
<dbReference type="EMBL" id="CP021780">
    <property type="protein sequence ID" value="ASA24928.1"/>
    <property type="molecule type" value="Genomic_DNA"/>
</dbReference>
<accession>A0A2Z2KXD7</accession>
<proteinExistence type="predicted"/>
<dbReference type="RefSeq" id="WP_087918897.1">
    <property type="nucleotide sequence ID" value="NZ_CP021780.1"/>
</dbReference>